<feature type="coiled-coil region" evidence="1">
    <location>
        <begin position="97"/>
        <end position="124"/>
    </location>
</feature>
<dbReference type="AlphaFoldDB" id="A0A6G4U0T8"/>
<keyword evidence="4" id="KW-1185">Reference proteome</keyword>
<feature type="domain" description="HTH marR-type" evidence="2">
    <location>
        <begin position="1"/>
        <end position="139"/>
    </location>
</feature>
<dbReference type="PANTHER" id="PTHR33164:SF43">
    <property type="entry name" value="HTH-TYPE TRANSCRIPTIONAL REPRESSOR YETL"/>
    <property type="match status" value="1"/>
</dbReference>
<dbReference type="InterPro" id="IPR039422">
    <property type="entry name" value="MarR/SlyA-like"/>
</dbReference>
<dbReference type="InterPro" id="IPR036388">
    <property type="entry name" value="WH-like_DNA-bd_sf"/>
</dbReference>
<dbReference type="SMART" id="SM00347">
    <property type="entry name" value="HTH_MARR"/>
    <property type="match status" value="1"/>
</dbReference>
<dbReference type="Pfam" id="PF12802">
    <property type="entry name" value="MarR_2"/>
    <property type="match status" value="1"/>
</dbReference>
<protein>
    <submittedName>
        <fullName evidence="3">Winged helix-turn-helix transcriptional regulator</fullName>
    </submittedName>
</protein>
<dbReference type="GO" id="GO:0003700">
    <property type="term" value="F:DNA-binding transcription factor activity"/>
    <property type="evidence" value="ECO:0007669"/>
    <property type="project" value="InterPro"/>
</dbReference>
<proteinExistence type="predicted"/>
<organism evidence="3 4">
    <name type="scientific">Streptomyces coryli</name>
    <dbReference type="NCBI Taxonomy" id="1128680"/>
    <lineage>
        <taxon>Bacteria</taxon>
        <taxon>Bacillati</taxon>
        <taxon>Actinomycetota</taxon>
        <taxon>Actinomycetes</taxon>
        <taxon>Kitasatosporales</taxon>
        <taxon>Streptomycetaceae</taxon>
        <taxon>Streptomyces</taxon>
    </lineage>
</organism>
<dbReference type="Proteomes" id="UP000481583">
    <property type="component" value="Unassembled WGS sequence"/>
</dbReference>
<keyword evidence="1" id="KW-0175">Coiled coil</keyword>
<dbReference type="Gene3D" id="1.10.10.10">
    <property type="entry name" value="Winged helix-like DNA-binding domain superfamily/Winged helix DNA-binding domain"/>
    <property type="match status" value="1"/>
</dbReference>
<evidence type="ECO:0000313" key="4">
    <source>
        <dbReference type="Proteomes" id="UP000481583"/>
    </source>
</evidence>
<dbReference type="GO" id="GO:0006950">
    <property type="term" value="P:response to stress"/>
    <property type="evidence" value="ECO:0007669"/>
    <property type="project" value="TreeGrafter"/>
</dbReference>
<evidence type="ECO:0000256" key="1">
    <source>
        <dbReference type="SAM" id="Coils"/>
    </source>
</evidence>
<dbReference type="EMBL" id="JAAKZV010000076">
    <property type="protein sequence ID" value="NGN65879.1"/>
    <property type="molecule type" value="Genomic_DNA"/>
</dbReference>
<dbReference type="InterPro" id="IPR000835">
    <property type="entry name" value="HTH_MarR-typ"/>
</dbReference>
<evidence type="ECO:0000259" key="2">
    <source>
        <dbReference type="PROSITE" id="PS50995"/>
    </source>
</evidence>
<name>A0A6G4U0T8_9ACTN</name>
<sequence>MTESQRDLLQLLGAARRWFEDGLLAALADEGLPTVTPPQVQLFAALDEDGTTISTLARRTGVTRQTVHQAVHALVAAGLLQQVHDPSSARQRLIRRTETGQRAHAQARRALEQLEARLADRIGKEAVAALRSALEAPWGDPVPPRSR</sequence>
<accession>A0A6G4U0T8</accession>
<comment type="caution">
    <text evidence="3">The sequence shown here is derived from an EMBL/GenBank/DDBJ whole genome shotgun (WGS) entry which is preliminary data.</text>
</comment>
<dbReference type="PROSITE" id="PS50995">
    <property type="entry name" value="HTH_MARR_2"/>
    <property type="match status" value="1"/>
</dbReference>
<evidence type="ECO:0000313" key="3">
    <source>
        <dbReference type="EMBL" id="NGN65879.1"/>
    </source>
</evidence>
<reference evidence="3 4" key="1">
    <citation type="submission" date="2020-02" db="EMBL/GenBank/DDBJ databases">
        <title>Whole-genome analyses of novel actinobacteria.</title>
        <authorList>
            <person name="Sahin N."/>
        </authorList>
    </citation>
    <scope>NUCLEOTIDE SEQUENCE [LARGE SCALE GENOMIC DNA]</scope>
    <source>
        <strain evidence="3 4">A7024</strain>
    </source>
</reference>
<dbReference type="SUPFAM" id="SSF46785">
    <property type="entry name" value="Winged helix' DNA-binding domain"/>
    <property type="match status" value="1"/>
</dbReference>
<dbReference type="InterPro" id="IPR036390">
    <property type="entry name" value="WH_DNA-bd_sf"/>
</dbReference>
<gene>
    <name evidence="3" type="ORF">G5C51_18510</name>
</gene>
<dbReference type="PANTHER" id="PTHR33164">
    <property type="entry name" value="TRANSCRIPTIONAL REGULATOR, MARR FAMILY"/>
    <property type="match status" value="1"/>
</dbReference>